<sequence>GSIIPLTAVTCAIELIPMYGLKMDHMITATNAMEICDKYYLNMFLDKEVFNMMHSGLM</sequence>
<name>A0A9P7J3Q9_9AGAM</name>
<feature type="non-terminal residue" evidence="1">
    <location>
        <position position="1"/>
    </location>
</feature>
<keyword evidence="2" id="KW-1185">Reference proteome</keyword>
<evidence type="ECO:0000313" key="2">
    <source>
        <dbReference type="Proteomes" id="UP000807769"/>
    </source>
</evidence>
<evidence type="ECO:0000313" key="1">
    <source>
        <dbReference type="EMBL" id="KAG1801245.1"/>
    </source>
</evidence>
<comment type="caution">
    <text evidence="1">The sequence shown here is derived from an EMBL/GenBank/DDBJ whole genome shotgun (WGS) entry which is preliminary data.</text>
</comment>
<organism evidence="1 2">
    <name type="scientific">Suillus subaureus</name>
    <dbReference type="NCBI Taxonomy" id="48587"/>
    <lineage>
        <taxon>Eukaryota</taxon>
        <taxon>Fungi</taxon>
        <taxon>Dikarya</taxon>
        <taxon>Basidiomycota</taxon>
        <taxon>Agaricomycotina</taxon>
        <taxon>Agaricomycetes</taxon>
        <taxon>Agaricomycetidae</taxon>
        <taxon>Boletales</taxon>
        <taxon>Suillineae</taxon>
        <taxon>Suillaceae</taxon>
        <taxon>Suillus</taxon>
    </lineage>
</organism>
<accession>A0A9P7J3Q9</accession>
<dbReference type="EMBL" id="JABBWG010000096">
    <property type="protein sequence ID" value="KAG1801245.1"/>
    <property type="molecule type" value="Genomic_DNA"/>
</dbReference>
<dbReference type="Proteomes" id="UP000807769">
    <property type="component" value="Unassembled WGS sequence"/>
</dbReference>
<protein>
    <submittedName>
        <fullName evidence="1">Uncharacterized protein</fullName>
    </submittedName>
</protein>
<reference evidence="1" key="1">
    <citation type="journal article" date="2020" name="New Phytol.">
        <title>Comparative genomics reveals dynamic genome evolution in host specialist ectomycorrhizal fungi.</title>
        <authorList>
            <person name="Lofgren L.A."/>
            <person name="Nguyen N.H."/>
            <person name="Vilgalys R."/>
            <person name="Ruytinx J."/>
            <person name="Liao H.L."/>
            <person name="Branco S."/>
            <person name="Kuo A."/>
            <person name="LaButti K."/>
            <person name="Lipzen A."/>
            <person name="Andreopoulos W."/>
            <person name="Pangilinan J."/>
            <person name="Riley R."/>
            <person name="Hundley H."/>
            <person name="Na H."/>
            <person name="Barry K."/>
            <person name="Grigoriev I.V."/>
            <person name="Stajich J.E."/>
            <person name="Kennedy P.G."/>
        </authorList>
    </citation>
    <scope>NUCLEOTIDE SEQUENCE</scope>
    <source>
        <strain evidence="1">MN1</strain>
    </source>
</reference>
<dbReference type="GeneID" id="64625968"/>
<proteinExistence type="predicted"/>
<dbReference type="RefSeq" id="XP_041186058.1">
    <property type="nucleotide sequence ID" value="XM_041331951.1"/>
</dbReference>
<gene>
    <name evidence="1" type="ORF">BJ212DRAFT_1286641</name>
</gene>
<dbReference type="AlphaFoldDB" id="A0A9P7J3Q9"/>
<dbReference type="OrthoDB" id="2650222at2759"/>